<evidence type="ECO:0000256" key="7">
    <source>
        <dbReference type="ARBA" id="ARBA00029833"/>
    </source>
</evidence>
<keyword evidence="6" id="KW-0072">Autophagy</keyword>
<proteinExistence type="inferred from homology"/>
<dbReference type="PANTHER" id="PTHR14957:SF1">
    <property type="entry name" value="UBIQUITIN-LIKE-CONJUGATING ENZYME ATG10"/>
    <property type="match status" value="1"/>
</dbReference>
<dbReference type="AlphaFoldDB" id="A0A9P6W0K2"/>
<keyword evidence="5" id="KW-0813">Transport</keyword>
<protein>
    <recommendedName>
        <fullName evidence="2">Ubiquitin-like-conjugating enzyme ATG10</fullName>
    </recommendedName>
    <alternativeName>
        <fullName evidence="7">Autophagy-related protein 10</fullName>
    </alternativeName>
</protein>
<dbReference type="EMBL" id="PUHQ01000059">
    <property type="protein sequence ID" value="KAG0659005.1"/>
    <property type="molecule type" value="Genomic_DNA"/>
</dbReference>
<comment type="caution">
    <text evidence="9">The sequence shown here is derived from an EMBL/GenBank/DDBJ whole genome shotgun (WGS) entry which is preliminary data.</text>
</comment>
<dbReference type="GO" id="GO:0005829">
    <property type="term" value="C:cytosol"/>
    <property type="evidence" value="ECO:0007669"/>
    <property type="project" value="TreeGrafter"/>
</dbReference>
<evidence type="ECO:0000256" key="1">
    <source>
        <dbReference type="ARBA" id="ARBA00005696"/>
    </source>
</evidence>
<sequence length="237" mass="25622">MACRIRLTGVYNASTLEIVASAPLTSFFHPQWTPGIGHLRQCDFSVKLLRPRKGPFAAEQDDPLPPFDDPTDDDSSALDPSALAEPDDRPETCNVRLSICYSPSYGVPVLWLEAHKRDGAPLSLTEIMQSSAFIDGRLGGAGLTPEERVAADGDDNPATTTTTPVLLSRADHPATGQFCWFLHPCETEAMVNEILEASQEAAAPAERAQVGGDSSTWALKWFEAWLMVVGGTVDLQP</sequence>
<accession>A0A9P6W0K2</accession>
<dbReference type="Proteomes" id="UP000777482">
    <property type="component" value="Unassembled WGS sequence"/>
</dbReference>
<dbReference type="OrthoDB" id="4089664at2759"/>
<evidence type="ECO:0000256" key="6">
    <source>
        <dbReference type="ARBA" id="ARBA00023006"/>
    </source>
</evidence>
<organism evidence="9 10">
    <name type="scientific">Rhodotorula mucilaginosa</name>
    <name type="common">Yeast</name>
    <name type="synonym">Rhodotorula rubra</name>
    <dbReference type="NCBI Taxonomy" id="5537"/>
    <lineage>
        <taxon>Eukaryota</taxon>
        <taxon>Fungi</taxon>
        <taxon>Dikarya</taxon>
        <taxon>Basidiomycota</taxon>
        <taxon>Pucciniomycotina</taxon>
        <taxon>Microbotryomycetes</taxon>
        <taxon>Sporidiobolales</taxon>
        <taxon>Sporidiobolaceae</taxon>
        <taxon>Rhodotorula</taxon>
    </lineage>
</organism>
<reference evidence="9 10" key="1">
    <citation type="submission" date="2020-11" db="EMBL/GenBank/DDBJ databases">
        <title>Kefir isolates.</title>
        <authorList>
            <person name="Marcisauskas S."/>
            <person name="Kim Y."/>
            <person name="Blasche S."/>
        </authorList>
    </citation>
    <scope>NUCLEOTIDE SEQUENCE [LARGE SCALE GENOMIC DNA]</scope>
    <source>
        <strain evidence="9 10">KR</strain>
    </source>
</reference>
<evidence type="ECO:0000256" key="2">
    <source>
        <dbReference type="ARBA" id="ARBA00021099"/>
    </source>
</evidence>
<dbReference type="Pfam" id="PF03987">
    <property type="entry name" value="Autophagy_act_C"/>
    <property type="match status" value="1"/>
</dbReference>
<dbReference type="GO" id="GO:0000422">
    <property type="term" value="P:autophagy of mitochondrion"/>
    <property type="evidence" value="ECO:0007669"/>
    <property type="project" value="TreeGrafter"/>
</dbReference>
<name>A0A9P6W0K2_RHOMI</name>
<keyword evidence="3" id="KW-0808">Transferase</keyword>
<gene>
    <name evidence="9" type="ORF">C6P46_005390</name>
</gene>
<keyword evidence="4" id="KW-0833">Ubl conjugation pathway</keyword>
<dbReference type="InterPro" id="IPR007135">
    <property type="entry name" value="Atg3/Atg10"/>
</dbReference>
<evidence type="ECO:0000313" key="10">
    <source>
        <dbReference type="Proteomes" id="UP000777482"/>
    </source>
</evidence>
<dbReference type="Gene3D" id="3.30.1460.50">
    <property type="match status" value="1"/>
</dbReference>
<feature type="region of interest" description="Disordered" evidence="8">
    <location>
        <begin position="55"/>
        <end position="89"/>
    </location>
</feature>
<evidence type="ECO:0000313" key="9">
    <source>
        <dbReference type="EMBL" id="KAG0659005.1"/>
    </source>
</evidence>
<evidence type="ECO:0000256" key="8">
    <source>
        <dbReference type="SAM" id="MobiDB-lite"/>
    </source>
</evidence>
<dbReference type="GO" id="GO:0061651">
    <property type="term" value="F:Atg12 conjugating enzyme activity"/>
    <property type="evidence" value="ECO:0007669"/>
    <property type="project" value="TreeGrafter"/>
</dbReference>
<dbReference type="GO" id="GO:0000045">
    <property type="term" value="P:autophagosome assembly"/>
    <property type="evidence" value="ECO:0007669"/>
    <property type="project" value="TreeGrafter"/>
</dbReference>
<dbReference type="PANTHER" id="PTHR14957">
    <property type="entry name" value="UBIQUITIN-LIKE-CONJUGATING ENZYME ATG10"/>
    <property type="match status" value="1"/>
</dbReference>
<evidence type="ECO:0000256" key="3">
    <source>
        <dbReference type="ARBA" id="ARBA00022679"/>
    </source>
</evidence>
<dbReference type="GO" id="GO:0032446">
    <property type="term" value="P:protein modification by small protein conjugation"/>
    <property type="evidence" value="ECO:0007669"/>
    <property type="project" value="TreeGrafter"/>
</dbReference>
<comment type="similarity">
    <text evidence="1">Belongs to the ATG10 family.</text>
</comment>
<keyword evidence="5" id="KW-0653">Protein transport</keyword>
<evidence type="ECO:0000256" key="5">
    <source>
        <dbReference type="ARBA" id="ARBA00022927"/>
    </source>
</evidence>
<evidence type="ECO:0000256" key="4">
    <source>
        <dbReference type="ARBA" id="ARBA00022786"/>
    </source>
</evidence>
<keyword evidence="10" id="KW-1185">Reference proteome</keyword>
<dbReference type="GO" id="GO:0015031">
    <property type="term" value="P:protein transport"/>
    <property type="evidence" value="ECO:0007669"/>
    <property type="project" value="UniProtKB-KW"/>
</dbReference>